<proteinExistence type="predicted"/>
<gene>
    <name evidence="1" type="ORF">HMPREF9064_0887</name>
</gene>
<reference evidence="1 2" key="1">
    <citation type="submission" date="2010-12" db="EMBL/GenBank/DDBJ databases">
        <authorList>
            <person name="Muzny D."/>
            <person name="Qin X."/>
            <person name="Deng J."/>
            <person name="Jiang H."/>
            <person name="Liu Y."/>
            <person name="Qu J."/>
            <person name="Song X.-Z."/>
            <person name="Zhang L."/>
            <person name="Thornton R."/>
            <person name="Coyle M."/>
            <person name="Francisco L."/>
            <person name="Jackson L."/>
            <person name="Javaid M."/>
            <person name="Korchina V."/>
            <person name="Kovar C."/>
            <person name="Mata R."/>
            <person name="Mathew T."/>
            <person name="Ngo R."/>
            <person name="Nguyen L."/>
            <person name="Nguyen N."/>
            <person name="Okwuonu G."/>
            <person name="Ongeri F."/>
            <person name="Pham C."/>
            <person name="Simmons D."/>
            <person name="Wilczek-Boney K."/>
            <person name="Hale W."/>
            <person name="Jakkamsetti A."/>
            <person name="Pham P."/>
            <person name="Ruth R."/>
            <person name="San Lucas F."/>
            <person name="Warren J."/>
            <person name="Zhang J."/>
            <person name="Zhao Z."/>
            <person name="Zhou C."/>
            <person name="Zhu D."/>
            <person name="Lee S."/>
            <person name="Bess C."/>
            <person name="Blankenburg K."/>
            <person name="Forbes L."/>
            <person name="Fu Q."/>
            <person name="Gubbala S."/>
            <person name="Hirani K."/>
            <person name="Jayaseelan J.C."/>
            <person name="Lara F."/>
            <person name="Munidasa M."/>
            <person name="Palculict T."/>
            <person name="Patil S."/>
            <person name="Pu L.-L."/>
            <person name="Saada N."/>
            <person name="Tang L."/>
            <person name="Weissenberger G."/>
            <person name="Zhu Y."/>
            <person name="Hemphill L."/>
            <person name="Shang Y."/>
            <person name="Youmans B."/>
            <person name="Ayvaz T."/>
            <person name="Ross M."/>
            <person name="Santibanez J."/>
            <person name="Aqrawi P."/>
            <person name="Gross S."/>
            <person name="Joshi V."/>
            <person name="Fowler G."/>
            <person name="Nazareth L."/>
            <person name="Reid J."/>
            <person name="Worley K."/>
            <person name="Petrosino J."/>
            <person name="Highlander S."/>
            <person name="Gibbs R."/>
        </authorList>
    </citation>
    <scope>NUCLEOTIDE SEQUENCE [LARGE SCALE GENOMIC DNA]</scope>
    <source>
        <strain evidence="1 2">ATCC 33393</strain>
    </source>
</reference>
<dbReference type="Proteomes" id="UP000032871">
    <property type="component" value="Unassembled WGS sequence"/>
</dbReference>
<accession>E6KXK5</accession>
<evidence type="ECO:0000313" key="1">
    <source>
        <dbReference type="EMBL" id="EFU67790.1"/>
    </source>
</evidence>
<name>E6KXK5_9PAST</name>
<comment type="caution">
    <text evidence="1">The sequence shown here is derived from an EMBL/GenBank/DDBJ whole genome shotgun (WGS) entry which is preliminary data.</text>
</comment>
<organism evidence="1 2">
    <name type="scientific">Aggregatibacter segnis ATCC 33393</name>
    <dbReference type="NCBI Taxonomy" id="888057"/>
    <lineage>
        <taxon>Bacteria</taxon>
        <taxon>Pseudomonadati</taxon>
        <taxon>Pseudomonadota</taxon>
        <taxon>Gammaproteobacteria</taxon>
        <taxon>Pasteurellales</taxon>
        <taxon>Pasteurellaceae</taxon>
        <taxon>Aggregatibacter</taxon>
    </lineage>
</organism>
<evidence type="ECO:0000313" key="2">
    <source>
        <dbReference type="Proteomes" id="UP000032871"/>
    </source>
</evidence>
<keyword evidence="2" id="KW-1185">Reference proteome</keyword>
<dbReference type="AlphaFoldDB" id="E6KXK5"/>
<dbReference type="EMBL" id="AEPS01000004">
    <property type="protein sequence ID" value="EFU67790.1"/>
    <property type="molecule type" value="Genomic_DNA"/>
</dbReference>
<protein>
    <submittedName>
        <fullName evidence="1">Uncharacterized protein</fullName>
    </submittedName>
</protein>
<sequence>MGTIAKIDLENIANLQRKVPHMQKREFNQILKHIGLFLVQMKSKK</sequence>
<dbReference type="HOGENOM" id="CLU_3195192_0_0_6"/>